<sequence length="327" mass="36290">MWFQELMGFREQNPEQVRENITVVGQSMTSKVNGRTFGCGRLETPTLSELRQRVQSSPLPQQGRLNTSEVVANVQHLHGSEPNALFQVASQFNLLEMVAPSVTPEEGVDIYEQDHTQGPVCAIAAGAGTIYRNYFAPVNEQIGQSAENQIDCLADLGIALGNENSRLWEMRNGYALASESGLREISRKLSAATESERDMLRRTLRIGLHWDVDVTLEGINHAVSQAYCSALPVAYCSFPNFLWAEFAQLVLEASYEATFWAAALNLAQGRSNKLFLTLLGGGAFGNREDWIFSAIKRSQRLFQNIELEVAIVSYGRSNPGVQELTRI</sequence>
<accession>A0ABV6Z233</accession>
<dbReference type="EMBL" id="JBHPBY010000322">
    <property type="protein sequence ID" value="MFC1852507.1"/>
    <property type="molecule type" value="Genomic_DNA"/>
</dbReference>
<gene>
    <name evidence="1" type="ORF">ACFL27_20110</name>
</gene>
<dbReference type="PANTHER" id="PTHR35609:SF1">
    <property type="entry name" value="MACRO DOMAIN-CONTAINING PROTEIN"/>
    <property type="match status" value="1"/>
</dbReference>
<keyword evidence="2" id="KW-1185">Reference proteome</keyword>
<name>A0ABV6Z233_UNCC1</name>
<comment type="caution">
    <text evidence="1">The sequence shown here is derived from an EMBL/GenBank/DDBJ whole genome shotgun (WGS) entry which is preliminary data.</text>
</comment>
<protein>
    <submittedName>
        <fullName evidence="1">Uncharacterized protein</fullName>
    </submittedName>
</protein>
<evidence type="ECO:0000313" key="1">
    <source>
        <dbReference type="EMBL" id="MFC1852507.1"/>
    </source>
</evidence>
<reference evidence="1 2" key="1">
    <citation type="submission" date="2024-09" db="EMBL/GenBank/DDBJ databases">
        <title>Laminarin stimulates single cell rates of sulfate reduction while oxygen inhibits transcriptomic activity in coastal marine sediment.</title>
        <authorList>
            <person name="Lindsay M."/>
            <person name="Orcutt B."/>
            <person name="Emerson D."/>
            <person name="Stepanauskas R."/>
            <person name="D'Angelo T."/>
        </authorList>
    </citation>
    <scope>NUCLEOTIDE SEQUENCE [LARGE SCALE GENOMIC DNA]</scope>
    <source>
        <strain evidence="1">SAG AM-311-K15</strain>
    </source>
</reference>
<evidence type="ECO:0000313" key="2">
    <source>
        <dbReference type="Proteomes" id="UP001594351"/>
    </source>
</evidence>
<proteinExistence type="predicted"/>
<dbReference type="PANTHER" id="PTHR35609">
    <property type="entry name" value="MACRO DOMAIN-CONTAINING PROTEIN"/>
    <property type="match status" value="1"/>
</dbReference>
<dbReference type="Proteomes" id="UP001594351">
    <property type="component" value="Unassembled WGS sequence"/>
</dbReference>
<organism evidence="1 2">
    <name type="scientific">candidate division CSSED10-310 bacterium</name>
    <dbReference type="NCBI Taxonomy" id="2855610"/>
    <lineage>
        <taxon>Bacteria</taxon>
        <taxon>Bacteria division CSSED10-310</taxon>
    </lineage>
</organism>